<protein>
    <submittedName>
        <fullName evidence="1">Uncharacterized protein</fullName>
    </submittedName>
</protein>
<organism evidence="1 2">
    <name type="scientific">Legionella geestiana</name>
    <dbReference type="NCBI Taxonomy" id="45065"/>
    <lineage>
        <taxon>Bacteria</taxon>
        <taxon>Pseudomonadati</taxon>
        <taxon>Pseudomonadota</taxon>
        <taxon>Gammaproteobacteria</taxon>
        <taxon>Legionellales</taxon>
        <taxon>Legionellaceae</taxon>
        <taxon>Legionella</taxon>
    </lineage>
</organism>
<name>A0A0W0TP82_9GAMM</name>
<dbReference type="STRING" id="45065.Lgee_1999"/>
<dbReference type="Proteomes" id="UP000054785">
    <property type="component" value="Unassembled WGS sequence"/>
</dbReference>
<dbReference type="AlphaFoldDB" id="A0A0W0TP82"/>
<reference evidence="1 2" key="1">
    <citation type="submission" date="2015-11" db="EMBL/GenBank/DDBJ databases">
        <title>Genomic analysis of 38 Legionella species identifies large and diverse effector repertoires.</title>
        <authorList>
            <person name="Burstein D."/>
            <person name="Amaro F."/>
            <person name="Zusman T."/>
            <person name="Lifshitz Z."/>
            <person name="Cohen O."/>
            <person name="Gilbert J.A."/>
            <person name="Pupko T."/>
            <person name="Shuman H.A."/>
            <person name="Segal G."/>
        </authorList>
    </citation>
    <scope>NUCLEOTIDE SEQUENCE [LARGE SCALE GENOMIC DNA]</scope>
    <source>
        <strain evidence="1 2">ATCC 49504</strain>
    </source>
</reference>
<comment type="caution">
    <text evidence="1">The sequence shown here is derived from an EMBL/GenBank/DDBJ whole genome shotgun (WGS) entry which is preliminary data.</text>
</comment>
<evidence type="ECO:0000313" key="1">
    <source>
        <dbReference type="EMBL" id="KTC97338.1"/>
    </source>
</evidence>
<gene>
    <name evidence="1" type="ORF">Lgee_1999</name>
</gene>
<keyword evidence="2" id="KW-1185">Reference proteome</keyword>
<dbReference type="PATRIC" id="fig|45065.4.peg.2172"/>
<accession>A0A0W0TP82</accession>
<dbReference type="RefSeq" id="WP_028385656.1">
    <property type="nucleotide sequence ID" value="NZ_CAAAHN010000002.1"/>
</dbReference>
<dbReference type="EMBL" id="LNYC01000072">
    <property type="protein sequence ID" value="KTC97338.1"/>
    <property type="molecule type" value="Genomic_DNA"/>
</dbReference>
<dbReference type="OrthoDB" id="5646800at2"/>
<evidence type="ECO:0000313" key="2">
    <source>
        <dbReference type="Proteomes" id="UP000054785"/>
    </source>
</evidence>
<sequence length="428" mass="47486">MTATLTRLQQHGFLRQVPEGMPVDTYLRELPGWLDEQDAAFHSRMVREHSLLQLEYNVVCANLAAGFSRESSSASVLRPGVEAALAIAEMLRRLYRDHLGAKSELKRLNDDILLYRRLLECAGYDLGAAEVDAPEDYSGLTGIARTLFSHGNWARLMTGRARRVLIAVSEFGRGVGQFSKWVAKVDKGLGPAMAWIGFLYFIPRFLANSLLLIRHLVPGSWMPETEKQIDFGSRVLGQMQRRGLEFFNDAAWLPTGILSCFVLIGALGPAGAYLTFAMFVYDVLAAAIRALYECLRLKRLWDAYAAIEARTEEEQEELESLKDGLRSRCKLELVRLGSSVLQTLLLAGVMVLLLPAFTANPLLALIGASLVLMVTSLAWMVDNWLKTQASIPDMRPLDTESARSRFSFFAGSESASPSPAETFPCPAF</sequence>
<proteinExistence type="predicted"/>